<protein>
    <submittedName>
        <fullName evidence="1">Uncharacterized protein</fullName>
    </submittedName>
</protein>
<evidence type="ECO:0000313" key="1">
    <source>
        <dbReference type="EMBL" id="CAI2376753.1"/>
    </source>
</evidence>
<sequence length="230" mass="24804">MKDVILFAAVITISIASTTLVDTDFFKFTISFSKNSSNRSNSDVTLSLKVSSTSSPLGNNYYASGACINVGTSSYQLTTDNSNLKGFSIEWKCNSRCNSLESVYDTVNFYAGSDWGADTSGVVFVQSTLTYVTYPAGVNSYSTNSKEVRHKWSGLTPTQLNSTVYFPNQSETWYVRCFAKFNYTHSLNYAAGISNLISTLESANNLSLKGGCPCAGLLIAGAISLVVALV</sequence>
<dbReference type="Proteomes" id="UP001295684">
    <property type="component" value="Unassembled WGS sequence"/>
</dbReference>
<comment type="caution">
    <text evidence="1">The sequence shown here is derived from an EMBL/GenBank/DDBJ whole genome shotgun (WGS) entry which is preliminary data.</text>
</comment>
<name>A0AAD1XPL6_EUPCR</name>
<reference evidence="1" key="1">
    <citation type="submission" date="2023-07" db="EMBL/GenBank/DDBJ databases">
        <authorList>
            <consortium name="AG Swart"/>
            <person name="Singh M."/>
            <person name="Singh A."/>
            <person name="Seah K."/>
            <person name="Emmerich C."/>
        </authorList>
    </citation>
    <scope>NUCLEOTIDE SEQUENCE</scope>
    <source>
        <strain evidence="1">DP1</strain>
    </source>
</reference>
<dbReference type="AlphaFoldDB" id="A0AAD1XPL6"/>
<dbReference type="EMBL" id="CAMPGE010018326">
    <property type="protein sequence ID" value="CAI2376753.1"/>
    <property type="molecule type" value="Genomic_DNA"/>
</dbReference>
<keyword evidence="2" id="KW-1185">Reference proteome</keyword>
<accession>A0AAD1XPL6</accession>
<evidence type="ECO:0000313" key="2">
    <source>
        <dbReference type="Proteomes" id="UP001295684"/>
    </source>
</evidence>
<proteinExistence type="predicted"/>
<organism evidence="1 2">
    <name type="scientific">Euplotes crassus</name>
    <dbReference type="NCBI Taxonomy" id="5936"/>
    <lineage>
        <taxon>Eukaryota</taxon>
        <taxon>Sar</taxon>
        <taxon>Alveolata</taxon>
        <taxon>Ciliophora</taxon>
        <taxon>Intramacronucleata</taxon>
        <taxon>Spirotrichea</taxon>
        <taxon>Hypotrichia</taxon>
        <taxon>Euplotida</taxon>
        <taxon>Euplotidae</taxon>
        <taxon>Moneuplotes</taxon>
    </lineage>
</organism>
<gene>
    <name evidence="1" type="ORF">ECRASSUSDP1_LOCUS18128</name>
</gene>